<feature type="region of interest" description="Disordered" evidence="1">
    <location>
        <begin position="1"/>
        <end position="29"/>
    </location>
</feature>
<comment type="caution">
    <text evidence="2">The sequence shown here is derived from an EMBL/GenBank/DDBJ whole genome shotgun (WGS) entry which is preliminary data.</text>
</comment>
<dbReference type="EMBL" id="JBJJXI010000101">
    <property type="protein sequence ID" value="KAL3392811.1"/>
    <property type="molecule type" value="Genomic_DNA"/>
</dbReference>
<sequence>MEQEKYSQQQQQQQQQQRQHQQQKAKTVAKVSDYGKKAQIVVLRDTSGNGLKAESKFIIKELAIIPLYNGNIPKLYLFKAPHGFEKYSPKNNESNRWLERHYHRLKWNHGVVSYDKLGDILKKVLRNADSVYVKGIEKISWLRAYHITHKIIDLESLGCPALRILKRLPACAHHSFVIDAECAMSIVLSLREWMNASGLPRSSVRPISPDSIDVVG</sequence>
<accession>A0ABD2WIP2</accession>
<dbReference type="Proteomes" id="UP001627154">
    <property type="component" value="Unassembled WGS sequence"/>
</dbReference>
<evidence type="ECO:0000313" key="2">
    <source>
        <dbReference type="EMBL" id="KAL3392811.1"/>
    </source>
</evidence>
<evidence type="ECO:0000313" key="3">
    <source>
        <dbReference type="Proteomes" id="UP001627154"/>
    </source>
</evidence>
<proteinExistence type="predicted"/>
<protein>
    <submittedName>
        <fullName evidence="2">Uncharacterized protein</fullName>
    </submittedName>
</protein>
<gene>
    <name evidence="2" type="ORF">TKK_012527</name>
</gene>
<reference evidence="2 3" key="1">
    <citation type="journal article" date="2024" name="bioRxiv">
        <title>A reference genome for Trichogramma kaykai: A tiny desert-dwelling parasitoid wasp with competing sex-ratio distorters.</title>
        <authorList>
            <person name="Culotta J."/>
            <person name="Lindsey A.R."/>
        </authorList>
    </citation>
    <scope>NUCLEOTIDE SEQUENCE [LARGE SCALE GENOMIC DNA]</scope>
    <source>
        <strain evidence="2 3">KSX58</strain>
    </source>
</reference>
<dbReference type="AlphaFoldDB" id="A0ABD2WIP2"/>
<keyword evidence="3" id="KW-1185">Reference proteome</keyword>
<feature type="compositionally biased region" description="Low complexity" evidence="1">
    <location>
        <begin position="8"/>
        <end position="22"/>
    </location>
</feature>
<name>A0ABD2WIP2_9HYME</name>
<organism evidence="2 3">
    <name type="scientific">Trichogramma kaykai</name>
    <dbReference type="NCBI Taxonomy" id="54128"/>
    <lineage>
        <taxon>Eukaryota</taxon>
        <taxon>Metazoa</taxon>
        <taxon>Ecdysozoa</taxon>
        <taxon>Arthropoda</taxon>
        <taxon>Hexapoda</taxon>
        <taxon>Insecta</taxon>
        <taxon>Pterygota</taxon>
        <taxon>Neoptera</taxon>
        <taxon>Endopterygota</taxon>
        <taxon>Hymenoptera</taxon>
        <taxon>Apocrita</taxon>
        <taxon>Proctotrupomorpha</taxon>
        <taxon>Chalcidoidea</taxon>
        <taxon>Trichogrammatidae</taxon>
        <taxon>Trichogramma</taxon>
    </lineage>
</organism>
<evidence type="ECO:0000256" key="1">
    <source>
        <dbReference type="SAM" id="MobiDB-lite"/>
    </source>
</evidence>